<keyword evidence="3" id="KW-0813">Transport</keyword>
<feature type="transmembrane region" description="Helical" evidence="7">
    <location>
        <begin position="77"/>
        <end position="100"/>
    </location>
</feature>
<name>A0A329MV38_9BACL</name>
<evidence type="ECO:0000313" key="10">
    <source>
        <dbReference type="Proteomes" id="UP000250369"/>
    </source>
</evidence>
<keyword evidence="4 7" id="KW-0812">Transmembrane</keyword>
<comment type="caution">
    <text evidence="9">The sequence shown here is derived from an EMBL/GenBank/DDBJ whole genome shotgun (WGS) entry which is preliminary data.</text>
</comment>
<evidence type="ECO:0000256" key="1">
    <source>
        <dbReference type="ARBA" id="ARBA00004651"/>
    </source>
</evidence>
<dbReference type="PANTHER" id="PTHR23504:SF115">
    <property type="entry name" value="MULTIDRUG RESISTANCE PROTEIN 2"/>
    <property type="match status" value="1"/>
</dbReference>
<evidence type="ECO:0000256" key="7">
    <source>
        <dbReference type="SAM" id="Phobius"/>
    </source>
</evidence>
<comment type="subcellular location">
    <subcellularLocation>
        <location evidence="1">Cell membrane</location>
        <topology evidence="1">Multi-pass membrane protein</topology>
    </subcellularLocation>
</comment>
<sequence>MSKITGNNKKILAILMFNIFIVMVGVGLITPIMPQLIVEFGASGQSIGLLVAAYGITQFLLSPQTGQMSDRYGRKTFIIAGAIVFAVAKFIFAIGDALWMLYTSRLLEGVAAALIVPPMVAYVADITTMEERAKGNSLLAAAMSFGFVVGPGLGGFLAGYGTRMPLYAATGAAIAAVIVSLVWLPESLTKEQMKEARSKVTKRESFLQQYVKSLQSKYAMIFLLVMVMTFGLANYEAVLGLYVTNRFHFTPQHIAVILTAGAVIGVGMQALLAAKAIKKFGENKTIKGSLLFVSFAYVVLLFANHFWSIFLVTSCIFFASAMLRPALHTKLSKMAGNEQGYAAGMNNAYISIGNILGPTLAGFLFDVNMFAPFLAGSCILLAAYLMALSKIRT</sequence>
<proteinExistence type="inferred from homology"/>
<feature type="transmembrane region" description="Helical" evidence="7">
    <location>
        <begin position="218"/>
        <end position="242"/>
    </location>
</feature>
<evidence type="ECO:0000313" key="9">
    <source>
        <dbReference type="EMBL" id="RAV23158.1"/>
    </source>
</evidence>
<evidence type="ECO:0000256" key="4">
    <source>
        <dbReference type="ARBA" id="ARBA00022692"/>
    </source>
</evidence>
<dbReference type="InterPro" id="IPR011701">
    <property type="entry name" value="MFS"/>
</dbReference>
<reference evidence="9 10" key="1">
    <citation type="journal article" date="2009" name="Int. J. Syst. Evol. Microbiol.">
        <title>Paenibacillus contaminans sp. nov., isolated from a contaminated laboratory plate.</title>
        <authorList>
            <person name="Chou J.H."/>
            <person name="Lee J.H."/>
            <person name="Lin M.C."/>
            <person name="Chang P.S."/>
            <person name="Arun A.B."/>
            <person name="Young C.C."/>
            <person name="Chen W.M."/>
        </authorList>
    </citation>
    <scope>NUCLEOTIDE SEQUENCE [LARGE SCALE GENOMIC DNA]</scope>
    <source>
        <strain evidence="9 10">CKOBP-6</strain>
    </source>
</reference>
<organism evidence="9 10">
    <name type="scientific">Paenibacillus contaminans</name>
    <dbReference type="NCBI Taxonomy" id="450362"/>
    <lineage>
        <taxon>Bacteria</taxon>
        <taxon>Bacillati</taxon>
        <taxon>Bacillota</taxon>
        <taxon>Bacilli</taxon>
        <taxon>Bacillales</taxon>
        <taxon>Paenibacillaceae</taxon>
        <taxon>Paenibacillus</taxon>
    </lineage>
</organism>
<feature type="transmembrane region" description="Helical" evidence="7">
    <location>
        <begin position="371"/>
        <end position="388"/>
    </location>
</feature>
<dbReference type="PROSITE" id="PS00216">
    <property type="entry name" value="SUGAR_TRANSPORT_1"/>
    <property type="match status" value="1"/>
</dbReference>
<dbReference type="InterPro" id="IPR001958">
    <property type="entry name" value="Tet-R_TetA/multi-R_MdtG-like"/>
</dbReference>
<dbReference type="Gene3D" id="1.20.1250.20">
    <property type="entry name" value="MFS general substrate transporter like domains"/>
    <property type="match status" value="1"/>
</dbReference>
<feature type="transmembrane region" description="Helical" evidence="7">
    <location>
        <begin position="106"/>
        <end position="126"/>
    </location>
</feature>
<evidence type="ECO:0000256" key="5">
    <source>
        <dbReference type="ARBA" id="ARBA00022989"/>
    </source>
</evidence>
<dbReference type="OrthoDB" id="9793283at2"/>
<feature type="domain" description="Major facilitator superfamily (MFS) profile" evidence="8">
    <location>
        <begin position="11"/>
        <end position="393"/>
    </location>
</feature>
<feature type="transmembrane region" description="Helical" evidence="7">
    <location>
        <begin position="166"/>
        <end position="184"/>
    </location>
</feature>
<dbReference type="Pfam" id="PF07690">
    <property type="entry name" value="MFS_1"/>
    <property type="match status" value="1"/>
</dbReference>
<dbReference type="InterPro" id="IPR005829">
    <property type="entry name" value="Sugar_transporter_CS"/>
</dbReference>
<dbReference type="InterPro" id="IPR036259">
    <property type="entry name" value="MFS_trans_sf"/>
</dbReference>
<evidence type="ECO:0000256" key="3">
    <source>
        <dbReference type="ARBA" id="ARBA00022448"/>
    </source>
</evidence>
<dbReference type="GO" id="GO:0005886">
    <property type="term" value="C:plasma membrane"/>
    <property type="evidence" value="ECO:0007669"/>
    <property type="project" value="UniProtKB-SubCell"/>
</dbReference>
<feature type="transmembrane region" description="Helical" evidence="7">
    <location>
        <begin position="286"/>
        <end position="303"/>
    </location>
</feature>
<dbReference type="CDD" id="cd17325">
    <property type="entry name" value="MFS_MdtG_SLC18_like"/>
    <property type="match status" value="1"/>
</dbReference>
<feature type="transmembrane region" description="Helical" evidence="7">
    <location>
        <begin position="254"/>
        <end position="274"/>
    </location>
</feature>
<keyword evidence="10" id="KW-1185">Reference proteome</keyword>
<dbReference type="AlphaFoldDB" id="A0A329MV38"/>
<dbReference type="SUPFAM" id="SSF103473">
    <property type="entry name" value="MFS general substrate transporter"/>
    <property type="match status" value="1"/>
</dbReference>
<gene>
    <name evidence="9" type="ORF">DQG23_02900</name>
</gene>
<feature type="transmembrane region" description="Helical" evidence="7">
    <location>
        <begin position="138"/>
        <end position="160"/>
    </location>
</feature>
<dbReference type="GO" id="GO:0022857">
    <property type="term" value="F:transmembrane transporter activity"/>
    <property type="evidence" value="ECO:0007669"/>
    <property type="project" value="InterPro"/>
</dbReference>
<dbReference type="RefSeq" id="WP_113029268.1">
    <property type="nucleotide sequence ID" value="NZ_QMFB01000001.1"/>
</dbReference>
<evidence type="ECO:0000256" key="6">
    <source>
        <dbReference type="ARBA" id="ARBA00023136"/>
    </source>
</evidence>
<dbReference type="PROSITE" id="PS50850">
    <property type="entry name" value="MFS"/>
    <property type="match status" value="1"/>
</dbReference>
<dbReference type="PANTHER" id="PTHR23504">
    <property type="entry name" value="MAJOR FACILITATOR SUPERFAMILY DOMAIN-CONTAINING PROTEIN 10"/>
    <property type="match status" value="1"/>
</dbReference>
<comment type="similarity">
    <text evidence="2">Belongs to the major facilitator superfamily. TCR/Tet family.</text>
</comment>
<dbReference type="EMBL" id="QMFB01000001">
    <property type="protein sequence ID" value="RAV23158.1"/>
    <property type="molecule type" value="Genomic_DNA"/>
</dbReference>
<feature type="transmembrane region" description="Helical" evidence="7">
    <location>
        <begin position="36"/>
        <end position="56"/>
    </location>
</feature>
<feature type="transmembrane region" description="Helical" evidence="7">
    <location>
        <begin position="12"/>
        <end position="30"/>
    </location>
</feature>
<keyword evidence="6 7" id="KW-0472">Membrane</keyword>
<evidence type="ECO:0000259" key="8">
    <source>
        <dbReference type="PROSITE" id="PS50850"/>
    </source>
</evidence>
<protein>
    <submittedName>
        <fullName evidence="9">MFS transporter</fullName>
    </submittedName>
</protein>
<keyword evidence="5 7" id="KW-1133">Transmembrane helix</keyword>
<dbReference type="InterPro" id="IPR020846">
    <property type="entry name" value="MFS_dom"/>
</dbReference>
<dbReference type="Proteomes" id="UP000250369">
    <property type="component" value="Unassembled WGS sequence"/>
</dbReference>
<dbReference type="PRINTS" id="PR01035">
    <property type="entry name" value="TCRTETA"/>
</dbReference>
<accession>A0A329MV38</accession>
<evidence type="ECO:0000256" key="2">
    <source>
        <dbReference type="ARBA" id="ARBA00007520"/>
    </source>
</evidence>